<evidence type="ECO:0000313" key="2">
    <source>
        <dbReference type="Proteomes" id="UP001419268"/>
    </source>
</evidence>
<dbReference type="EMBL" id="JBBNAG010000007">
    <property type="protein sequence ID" value="KAK9118498.1"/>
    <property type="molecule type" value="Genomic_DNA"/>
</dbReference>
<organism evidence="1 2">
    <name type="scientific">Stephania cephalantha</name>
    <dbReference type="NCBI Taxonomy" id="152367"/>
    <lineage>
        <taxon>Eukaryota</taxon>
        <taxon>Viridiplantae</taxon>
        <taxon>Streptophyta</taxon>
        <taxon>Embryophyta</taxon>
        <taxon>Tracheophyta</taxon>
        <taxon>Spermatophyta</taxon>
        <taxon>Magnoliopsida</taxon>
        <taxon>Ranunculales</taxon>
        <taxon>Menispermaceae</taxon>
        <taxon>Menispermoideae</taxon>
        <taxon>Cissampelideae</taxon>
        <taxon>Stephania</taxon>
    </lineage>
</organism>
<accession>A0AAP0IMY8</accession>
<dbReference type="Proteomes" id="UP001419268">
    <property type="component" value="Unassembled WGS sequence"/>
</dbReference>
<evidence type="ECO:0000313" key="1">
    <source>
        <dbReference type="EMBL" id="KAK9118498.1"/>
    </source>
</evidence>
<protein>
    <submittedName>
        <fullName evidence="1">Uncharacterized protein</fullName>
    </submittedName>
</protein>
<gene>
    <name evidence="1" type="ORF">Scep_016591</name>
</gene>
<comment type="caution">
    <text evidence="1">The sequence shown here is derived from an EMBL/GenBank/DDBJ whole genome shotgun (WGS) entry which is preliminary data.</text>
</comment>
<name>A0AAP0IMY8_9MAGN</name>
<proteinExistence type="predicted"/>
<sequence>MSHLFLKIDRYMFLLQSIDICFDFKNLLKSFVNQVNPISPKHFETFMHLGHMLSLFSSF</sequence>
<dbReference type="AlphaFoldDB" id="A0AAP0IMY8"/>
<reference evidence="1 2" key="1">
    <citation type="submission" date="2024-01" db="EMBL/GenBank/DDBJ databases">
        <title>Genome assemblies of Stephania.</title>
        <authorList>
            <person name="Yang L."/>
        </authorList>
    </citation>
    <scope>NUCLEOTIDE SEQUENCE [LARGE SCALE GENOMIC DNA]</scope>
    <source>
        <strain evidence="1">JXDWG</strain>
        <tissue evidence="1">Leaf</tissue>
    </source>
</reference>
<keyword evidence="2" id="KW-1185">Reference proteome</keyword>